<keyword evidence="6" id="KW-0675">Receptor</keyword>
<dbReference type="AlphaFoldDB" id="A0A226CZY8"/>
<name>A0A226CZY8_FOLCA</name>
<keyword evidence="3 8" id="KW-0812">Transmembrane</keyword>
<organism evidence="9 10">
    <name type="scientific">Folsomia candida</name>
    <name type="common">Springtail</name>
    <dbReference type="NCBI Taxonomy" id="158441"/>
    <lineage>
        <taxon>Eukaryota</taxon>
        <taxon>Metazoa</taxon>
        <taxon>Ecdysozoa</taxon>
        <taxon>Arthropoda</taxon>
        <taxon>Hexapoda</taxon>
        <taxon>Collembola</taxon>
        <taxon>Entomobryomorpha</taxon>
        <taxon>Isotomoidea</taxon>
        <taxon>Isotomidae</taxon>
        <taxon>Proisotominae</taxon>
        <taxon>Folsomia</taxon>
    </lineage>
</organism>
<evidence type="ECO:0000256" key="3">
    <source>
        <dbReference type="ARBA" id="ARBA00022692"/>
    </source>
</evidence>
<dbReference type="InterPro" id="IPR052192">
    <property type="entry name" value="Insect_Ionotropic_Sensory_Rcpt"/>
</dbReference>
<dbReference type="EMBL" id="LNIX01000046">
    <property type="protein sequence ID" value="OXA38380.1"/>
    <property type="molecule type" value="Genomic_DNA"/>
</dbReference>
<evidence type="ECO:0000313" key="10">
    <source>
        <dbReference type="Proteomes" id="UP000198287"/>
    </source>
</evidence>
<dbReference type="PANTHER" id="PTHR42643:SF24">
    <property type="entry name" value="IONOTROPIC RECEPTOR 60A"/>
    <property type="match status" value="1"/>
</dbReference>
<keyword evidence="10" id="KW-1185">Reference proteome</keyword>
<evidence type="ECO:0000256" key="5">
    <source>
        <dbReference type="ARBA" id="ARBA00023136"/>
    </source>
</evidence>
<evidence type="ECO:0000256" key="6">
    <source>
        <dbReference type="ARBA" id="ARBA00023170"/>
    </source>
</evidence>
<dbReference type="Proteomes" id="UP000198287">
    <property type="component" value="Unassembled WGS sequence"/>
</dbReference>
<keyword evidence="4 8" id="KW-1133">Transmembrane helix</keyword>
<dbReference type="PANTHER" id="PTHR42643">
    <property type="entry name" value="IONOTROPIC RECEPTOR 20A-RELATED"/>
    <property type="match status" value="1"/>
</dbReference>
<evidence type="ECO:0000256" key="1">
    <source>
        <dbReference type="ARBA" id="ARBA00004651"/>
    </source>
</evidence>
<keyword evidence="7" id="KW-0325">Glycoprotein</keyword>
<feature type="transmembrane region" description="Helical" evidence="8">
    <location>
        <begin position="169"/>
        <end position="190"/>
    </location>
</feature>
<evidence type="ECO:0000256" key="4">
    <source>
        <dbReference type="ARBA" id="ARBA00022989"/>
    </source>
</evidence>
<accession>A0A226CZY8</accession>
<protein>
    <submittedName>
        <fullName evidence="9">Uncharacterized protein</fullName>
    </submittedName>
</protein>
<feature type="transmembrane region" description="Helical" evidence="8">
    <location>
        <begin position="139"/>
        <end position="157"/>
    </location>
</feature>
<evidence type="ECO:0000256" key="7">
    <source>
        <dbReference type="ARBA" id="ARBA00023180"/>
    </source>
</evidence>
<gene>
    <name evidence="9" type="ORF">Fcan01_26802</name>
</gene>
<keyword evidence="5 8" id="KW-0472">Membrane</keyword>
<evidence type="ECO:0000313" key="9">
    <source>
        <dbReference type="EMBL" id="OXA38380.1"/>
    </source>
</evidence>
<feature type="transmembrane region" description="Helical" evidence="8">
    <location>
        <begin position="196"/>
        <end position="213"/>
    </location>
</feature>
<reference evidence="9 10" key="1">
    <citation type="submission" date="2015-12" db="EMBL/GenBank/DDBJ databases">
        <title>The genome of Folsomia candida.</title>
        <authorList>
            <person name="Faddeeva A."/>
            <person name="Derks M.F."/>
            <person name="Anvar Y."/>
            <person name="Smit S."/>
            <person name="Van Straalen N."/>
            <person name="Roelofs D."/>
        </authorList>
    </citation>
    <scope>NUCLEOTIDE SEQUENCE [LARGE SCALE GENOMIC DNA]</scope>
    <source>
        <strain evidence="9 10">VU population</strain>
        <tissue evidence="9">Whole body</tissue>
    </source>
</reference>
<proteinExistence type="predicted"/>
<keyword evidence="2" id="KW-1003">Cell membrane</keyword>
<dbReference type="GO" id="GO:0005886">
    <property type="term" value="C:plasma membrane"/>
    <property type="evidence" value="ECO:0007669"/>
    <property type="project" value="UniProtKB-SubCell"/>
</dbReference>
<sequence>MAEISGMDYPLIKIKFIWFSLNRNLNKENVAVSDVRAYKMSQCDTKQFNPKMSTSFGKCPILSLSVKHNFTLVDMSLHRSAYYDFETGRILGEALIDWISGDFYSSYEVRWDNIQFMFVAPFPTGLTGIRALLSPFSETVWTIIIICCLTITLIIKVSDTKRFIAVKFIIDFFNVASILLGQVSGYIFVMFHNKKWVAIPILTVWFLGGRYLTMDNLYVGSIYSFLSAVKLPILPDTLKSLVDSDIPIITMSTAKQSELSILKAVHIPEYIEIYKEQKSFVKLLQKLNYRLVSFEGLSHFEVMAKVFGNVKHFQNVSLGFDRSKVWGIMDDKVILNHVTSYIKLSGRRKIIHATDGTTPFRLTSFALGRKTFLFPIFQKGFGQLSSSGLITRWHKMGELYVPLKFVYRRDKRNYERYFFKAMSNGREPITFHESDPVSMKAVKESLALCGTCLIFGIVSIILECKGLKVKYDGYLAYMEFSIVCRISKYLW</sequence>
<comment type="subcellular location">
    <subcellularLocation>
        <location evidence="1">Cell membrane</location>
        <topology evidence="1">Multi-pass membrane protein</topology>
    </subcellularLocation>
</comment>
<evidence type="ECO:0000256" key="8">
    <source>
        <dbReference type="SAM" id="Phobius"/>
    </source>
</evidence>
<feature type="transmembrane region" description="Helical" evidence="8">
    <location>
        <begin position="445"/>
        <end position="462"/>
    </location>
</feature>
<evidence type="ECO:0000256" key="2">
    <source>
        <dbReference type="ARBA" id="ARBA00022475"/>
    </source>
</evidence>
<comment type="caution">
    <text evidence="9">The sequence shown here is derived from an EMBL/GenBank/DDBJ whole genome shotgun (WGS) entry which is preliminary data.</text>
</comment>